<keyword evidence="3" id="KW-1185">Reference proteome</keyword>
<protein>
    <submittedName>
        <fullName evidence="2">Uncharacterized protein</fullName>
    </submittedName>
</protein>
<keyword evidence="1" id="KW-1133">Transmembrane helix</keyword>
<evidence type="ECO:0000256" key="1">
    <source>
        <dbReference type="SAM" id="Phobius"/>
    </source>
</evidence>
<keyword evidence="1" id="KW-0812">Transmembrane</keyword>
<accession>A0A3M7SPT9</accession>
<evidence type="ECO:0000313" key="3">
    <source>
        <dbReference type="Proteomes" id="UP000276133"/>
    </source>
</evidence>
<gene>
    <name evidence="2" type="ORF">BpHYR1_007688</name>
</gene>
<organism evidence="2 3">
    <name type="scientific">Brachionus plicatilis</name>
    <name type="common">Marine rotifer</name>
    <name type="synonym">Brachionus muelleri</name>
    <dbReference type="NCBI Taxonomy" id="10195"/>
    <lineage>
        <taxon>Eukaryota</taxon>
        <taxon>Metazoa</taxon>
        <taxon>Spiralia</taxon>
        <taxon>Gnathifera</taxon>
        <taxon>Rotifera</taxon>
        <taxon>Eurotatoria</taxon>
        <taxon>Monogononta</taxon>
        <taxon>Pseudotrocha</taxon>
        <taxon>Ploima</taxon>
        <taxon>Brachionidae</taxon>
        <taxon>Brachionus</taxon>
    </lineage>
</organism>
<comment type="caution">
    <text evidence="2">The sequence shown here is derived from an EMBL/GenBank/DDBJ whole genome shotgun (WGS) entry which is preliminary data.</text>
</comment>
<feature type="transmembrane region" description="Helical" evidence="1">
    <location>
        <begin position="21"/>
        <end position="42"/>
    </location>
</feature>
<sequence length="117" mass="13575">MEQRFEIDQFQRIAIENQIQVVVVAGYQYHFVADQFLIAIVIDNQIQVVVVVGYQFRFVVDLFLIAIATCLILTLSIYNKCYFPVTSGMAKIISEKFLDMINIFNWVKQKNEIADTT</sequence>
<keyword evidence="1" id="KW-0472">Membrane</keyword>
<dbReference type="EMBL" id="REGN01001011">
    <property type="protein sequence ID" value="RNA37627.1"/>
    <property type="molecule type" value="Genomic_DNA"/>
</dbReference>
<evidence type="ECO:0000313" key="2">
    <source>
        <dbReference type="EMBL" id="RNA37627.1"/>
    </source>
</evidence>
<dbReference type="Proteomes" id="UP000276133">
    <property type="component" value="Unassembled WGS sequence"/>
</dbReference>
<reference evidence="2 3" key="1">
    <citation type="journal article" date="2018" name="Sci. Rep.">
        <title>Genomic signatures of local adaptation to the degree of environmental predictability in rotifers.</title>
        <authorList>
            <person name="Franch-Gras L."/>
            <person name="Hahn C."/>
            <person name="Garcia-Roger E.M."/>
            <person name="Carmona M.J."/>
            <person name="Serra M."/>
            <person name="Gomez A."/>
        </authorList>
    </citation>
    <scope>NUCLEOTIDE SEQUENCE [LARGE SCALE GENOMIC DNA]</scope>
    <source>
        <strain evidence="2">HYR1</strain>
    </source>
</reference>
<feature type="transmembrane region" description="Helical" evidence="1">
    <location>
        <begin position="54"/>
        <end position="78"/>
    </location>
</feature>
<proteinExistence type="predicted"/>
<name>A0A3M7SPT9_BRAPC</name>
<dbReference type="AlphaFoldDB" id="A0A3M7SPT9"/>